<gene>
    <name evidence="1" type="ORF">BURPS1710A_0838</name>
</gene>
<reference evidence="1" key="1">
    <citation type="submission" date="2009-05" db="EMBL/GenBank/DDBJ databases">
        <authorList>
            <person name="Harkins D.M."/>
            <person name="DeShazer D."/>
            <person name="Woods D.E."/>
            <person name="Brinkac L.M."/>
            <person name="Brown K.A."/>
            <person name="Hung G.C."/>
            <person name="Tuanyok A."/>
            <person name="Zhang B."/>
            <person name="Nierman W.C."/>
        </authorList>
    </citation>
    <scope>NUCLEOTIDE SEQUENCE [LARGE SCALE GENOMIC DNA]</scope>
    <source>
        <strain evidence="1">1710a</strain>
    </source>
</reference>
<evidence type="ECO:0000313" key="1">
    <source>
        <dbReference type="EMBL" id="EET07996.1"/>
    </source>
</evidence>
<sequence length="51" mass="5904">MLILVNSEENHFVGRCRSEKTFTIRCCSLELGMSIAPRLYSTREVGVRDER</sequence>
<name>A0A0E1W6S7_BURPE</name>
<dbReference type="Proteomes" id="UP000001812">
    <property type="component" value="Chromosome I"/>
</dbReference>
<organism evidence="1">
    <name type="scientific">Burkholderia pseudomallei 1710a</name>
    <dbReference type="NCBI Taxonomy" id="320371"/>
    <lineage>
        <taxon>Bacteria</taxon>
        <taxon>Pseudomonadati</taxon>
        <taxon>Pseudomonadota</taxon>
        <taxon>Betaproteobacteria</taxon>
        <taxon>Burkholderiales</taxon>
        <taxon>Burkholderiaceae</taxon>
        <taxon>Burkholderia</taxon>
        <taxon>pseudomallei group</taxon>
    </lineage>
</organism>
<accession>A0A0E1W6S7</accession>
<proteinExistence type="predicted"/>
<protein>
    <submittedName>
        <fullName evidence="1">Uncharacterized protein</fullName>
    </submittedName>
</protein>
<dbReference type="EMBL" id="CM000832">
    <property type="protein sequence ID" value="EET07996.1"/>
    <property type="molecule type" value="Genomic_DNA"/>
</dbReference>
<dbReference type="AlphaFoldDB" id="A0A0E1W6S7"/>
<dbReference type="HOGENOM" id="CLU_3096546_0_0_4"/>